<evidence type="ECO:0000256" key="1">
    <source>
        <dbReference type="ARBA" id="ARBA00004123"/>
    </source>
</evidence>
<dbReference type="InterPro" id="IPR012270">
    <property type="entry name" value="CCR4-NOT_su3/5"/>
</dbReference>
<dbReference type="InterPro" id="IPR007207">
    <property type="entry name" value="Not_N"/>
</dbReference>
<dbReference type="GO" id="GO:0005634">
    <property type="term" value="C:nucleus"/>
    <property type="evidence" value="ECO:0007669"/>
    <property type="project" value="UniProtKB-SubCell"/>
</dbReference>
<feature type="compositionally biased region" description="Low complexity" evidence="12">
    <location>
        <begin position="316"/>
        <end position="332"/>
    </location>
</feature>
<feature type="region of interest" description="Disordered" evidence="12">
    <location>
        <begin position="246"/>
        <end position="445"/>
    </location>
</feature>
<keyword evidence="7 10" id="KW-0805">Transcription regulation</keyword>
<evidence type="ECO:0000256" key="2">
    <source>
        <dbReference type="ARBA" id="ARBA00004496"/>
    </source>
</evidence>
<dbReference type="InterPro" id="IPR007282">
    <property type="entry name" value="NOT2/3/5_C"/>
</dbReference>
<evidence type="ECO:0000256" key="10">
    <source>
        <dbReference type="PIRNR" id="PIRNR005290"/>
    </source>
</evidence>
<dbReference type="Pfam" id="PF04065">
    <property type="entry name" value="Not3"/>
    <property type="match status" value="1"/>
</dbReference>
<name>A0AAD3DHB4_9CHLO</name>
<keyword evidence="5 10" id="KW-0678">Repressor</keyword>
<reference evidence="15 16" key="1">
    <citation type="journal article" date="2021" name="Sci. Rep.">
        <title>Genome sequencing of the multicellular alga Astrephomene provides insights into convergent evolution of germ-soma differentiation.</title>
        <authorList>
            <person name="Yamashita S."/>
            <person name="Yamamoto K."/>
            <person name="Matsuzaki R."/>
            <person name="Suzuki S."/>
            <person name="Yamaguchi H."/>
            <person name="Hirooka S."/>
            <person name="Minakuchi Y."/>
            <person name="Miyagishima S."/>
            <person name="Kawachi M."/>
            <person name="Toyoda A."/>
            <person name="Nozaki H."/>
        </authorList>
    </citation>
    <scope>NUCLEOTIDE SEQUENCE [LARGE SCALE GENOMIC DNA]</scope>
    <source>
        <strain evidence="15 16">NIES-4017</strain>
    </source>
</reference>
<keyword evidence="4 10" id="KW-0963">Cytoplasm</keyword>
<feature type="domain" description="NOT2/NOT3/NOT5 C-terminal" evidence="14">
    <location>
        <begin position="677"/>
        <end position="795"/>
    </location>
</feature>
<protein>
    <recommendedName>
        <fullName evidence="17">CCR4-NOT transcription complex subunit 3</fullName>
    </recommendedName>
</protein>
<evidence type="ECO:0000256" key="5">
    <source>
        <dbReference type="ARBA" id="ARBA00022491"/>
    </source>
</evidence>
<feature type="compositionally biased region" description="Basic and acidic residues" evidence="12">
    <location>
        <begin position="293"/>
        <end position="302"/>
    </location>
</feature>
<evidence type="ECO:0000313" key="16">
    <source>
        <dbReference type="Proteomes" id="UP001054857"/>
    </source>
</evidence>
<evidence type="ECO:0000313" key="15">
    <source>
        <dbReference type="EMBL" id="GFR41831.1"/>
    </source>
</evidence>
<evidence type="ECO:0000256" key="6">
    <source>
        <dbReference type="ARBA" id="ARBA00022553"/>
    </source>
</evidence>
<feature type="compositionally biased region" description="Low complexity" evidence="12">
    <location>
        <begin position="561"/>
        <end position="570"/>
    </location>
</feature>
<dbReference type="Proteomes" id="UP001054857">
    <property type="component" value="Unassembled WGS sequence"/>
</dbReference>
<evidence type="ECO:0000256" key="8">
    <source>
        <dbReference type="ARBA" id="ARBA00023163"/>
    </source>
</evidence>
<dbReference type="PIRSF" id="PIRSF005290">
    <property type="entry name" value="NOT_su_3_5"/>
    <property type="match status" value="1"/>
</dbReference>
<feature type="coiled-coil region" evidence="11">
    <location>
        <begin position="134"/>
        <end position="185"/>
    </location>
</feature>
<dbReference type="AlphaFoldDB" id="A0AAD3DHB4"/>
<keyword evidence="9 10" id="KW-0539">Nucleus</keyword>
<feature type="compositionally biased region" description="Gly residues" evidence="12">
    <location>
        <begin position="571"/>
        <end position="581"/>
    </location>
</feature>
<evidence type="ECO:0000256" key="9">
    <source>
        <dbReference type="ARBA" id="ARBA00023242"/>
    </source>
</evidence>
<dbReference type="Pfam" id="PF04153">
    <property type="entry name" value="NOT2_3_5_C"/>
    <property type="match status" value="1"/>
</dbReference>
<dbReference type="InterPro" id="IPR038635">
    <property type="entry name" value="CCR4-NOT_su2/3/5_C_sf"/>
</dbReference>
<feature type="compositionally biased region" description="Basic and acidic residues" evidence="12">
    <location>
        <begin position="256"/>
        <end position="275"/>
    </location>
</feature>
<feature type="domain" description="CCR4-Not complex component Not N-terminal" evidence="13">
    <location>
        <begin position="4"/>
        <end position="229"/>
    </location>
</feature>
<keyword evidence="16" id="KW-1185">Reference proteome</keyword>
<feature type="region of interest" description="Disordered" evidence="12">
    <location>
        <begin position="492"/>
        <end position="582"/>
    </location>
</feature>
<feature type="compositionally biased region" description="Basic and acidic residues" evidence="12">
    <location>
        <begin position="114"/>
        <end position="126"/>
    </location>
</feature>
<dbReference type="GO" id="GO:0030015">
    <property type="term" value="C:CCR4-NOT core complex"/>
    <property type="evidence" value="ECO:0007669"/>
    <property type="project" value="UniProtKB-UniRule"/>
</dbReference>
<evidence type="ECO:0000259" key="13">
    <source>
        <dbReference type="Pfam" id="PF04065"/>
    </source>
</evidence>
<sequence>MAAERKLKAEIDRTLKKVQEGQEIFDDIWNQYSAHKQAHDQDNQNQREKLEGELKKEIKKLQRLREQIKGWIAGADIKDKQPLIDARKSIERDMERFKACEKEAKAKGSAAGGSDRDPKQRAKDEARDWINTVVDQLTEKVETMEAEMEELQVTVKKRQKPPARLTALEETVGRHKDHIERLEKVLRCIDNETIQPDELGDLKEDMDCYLGTEDGEDNGMDLSNVDDMYGLFQDRLDAVDNAAPAAPLHSVKHGKSGREKEAEEAREKERERERAAAAAAKAQLIAQGNTNLKLHDDDEVRKPSAAGVGGSGSAGLIGSSGKSATSGAATPGGTAGGLPMSVPSLAAPPPAGARQTAPSTPVKEPESGSVTPRNAVQPLSAASPGGMPPSEAASPLPSRPSAAGGAMAGTPGPLAGPAGASQPPPPPGVMPGGGPRTPSAAAAAAAAATANGSMGSNMDGGMPRWLAAAAPGGHAGGPAAGAGGQQDAVVDGRGAAVPEGPAGALQGGVGPAPGPGSGPASAVAGGAYPGVPSASGTVGPSADGPTGQFAAGGAGPVRQSVGGPADRGAVGPAGPGPGGMGPLDALAARMAGVGLGGAAGPGPGSGAASAMALSSHAAPSAAGAAGGSGASNGGGLLPGDLPPVASAYSVAAAKQILEACYARGVMPQLSDTEWKHTRPRHPVAVPASYPKSAPEVVDNPALFRKMDPECLFFAFYFQPNTYQQFLAAHELKRQSWRFHRHHNAWFQRFTEPAVTSEEYEQGAYVYFDYNIVHDDMQTGWCYRRKENFTFRYDALEDELRVANLTPQQTVAMAMAQVQGL</sequence>
<comment type="subcellular location">
    <subcellularLocation>
        <location evidence="2 10">Cytoplasm</location>
    </subcellularLocation>
    <subcellularLocation>
        <location evidence="1 10">Nucleus</location>
    </subcellularLocation>
</comment>
<keyword evidence="6" id="KW-0597">Phosphoprotein</keyword>
<proteinExistence type="inferred from homology"/>
<comment type="similarity">
    <text evidence="3 10">Belongs to the CNOT2/3/5 family.</text>
</comment>
<evidence type="ECO:0000256" key="4">
    <source>
        <dbReference type="ARBA" id="ARBA00022490"/>
    </source>
</evidence>
<feature type="region of interest" description="Disordered" evidence="12">
    <location>
        <begin position="101"/>
        <end position="126"/>
    </location>
</feature>
<feature type="compositionally biased region" description="Low complexity" evidence="12">
    <location>
        <begin position="388"/>
        <end position="421"/>
    </location>
</feature>
<evidence type="ECO:0000259" key="14">
    <source>
        <dbReference type="Pfam" id="PF04153"/>
    </source>
</evidence>
<evidence type="ECO:0008006" key="17">
    <source>
        <dbReference type="Google" id="ProtNLM"/>
    </source>
</evidence>
<gene>
    <name evidence="15" type="ORF">Agub_g2606</name>
</gene>
<evidence type="ECO:0000256" key="3">
    <source>
        <dbReference type="ARBA" id="ARBA00007682"/>
    </source>
</evidence>
<dbReference type="GO" id="GO:0000932">
    <property type="term" value="C:P-body"/>
    <property type="evidence" value="ECO:0007669"/>
    <property type="project" value="UniProtKB-UniRule"/>
</dbReference>
<evidence type="ECO:0000256" key="7">
    <source>
        <dbReference type="ARBA" id="ARBA00023015"/>
    </source>
</evidence>
<organism evidence="15 16">
    <name type="scientific">Astrephomene gubernaculifera</name>
    <dbReference type="NCBI Taxonomy" id="47775"/>
    <lineage>
        <taxon>Eukaryota</taxon>
        <taxon>Viridiplantae</taxon>
        <taxon>Chlorophyta</taxon>
        <taxon>core chlorophytes</taxon>
        <taxon>Chlorophyceae</taxon>
        <taxon>CS clade</taxon>
        <taxon>Chlamydomonadales</taxon>
        <taxon>Astrephomenaceae</taxon>
        <taxon>Astrephomene</taxon>
    </lineage>
</organism>
<dbReference type="Gene3D" id="2.30.30.1020">
    <property type="entry name" value="CCR4-NOT complex subunit 2/3/5, C-terminal domain"/>
    <property type="match status" value="1"/>
</dbReference>
<keyword evidence="11" id="KW-0175">Coiled coil</keyword>
<evidence type="ECO:0000256" key="11">
    <source>
        <dbReference type="SAM" id="Coils"/>
    </source>
</evidence>
<dbReference type="EMBL" id="BMAR01000002">
    <property type="protein sequence ID" value="GFR41831.1"/>
    <property type="molecule type" value="Genomic_DNA"/>
</dbReference>
<keyword evidence="8 10" id="KW-0804">Transcription</keyword>
<evidence type="ECO:0000256" key="12">
    <source>
        <dbReference type="SAM" id="MobiDB-lite"/>
    </source>
</evidence>
<dbReference type="PANTHER" id="PTHR23326">
    <property type="entry name" value="CCR4 NOT-RELATED"/>
    <property type="match status" value="1"/>
</dbReference>
<dbReference type="InterPro" id="IPR040168">
    <property type="entry name" value="Not2/3/5"/>
</dbReference>
<feature type="compositionally biased region" description="Gly residues" evidence="12">
    <location>
        <begin position="505"/>
        <end position="517"/>
    </location>
</feature>
<comment type="caution">
    <text evidence="15">The sequence shown here is derived from an EMBL/GenBank/DDBJ whole genome shotgun (WGS) entry which is preliminary data.</text>
</comment>
<dbReference type="GO" id="GO:0006355">
    <property type="term" value="P:regulation of DNA-templated transcription"/>
    <property type="evidence" value="ECO:0007669"/>
    <property type="project" value="InterPro"/>
</dbReference>
<feature type="compositionally biased region" description="Low complexity" evidence="12">
    <location>
        <begin position="518"/>
        <end position="536"/>
    </location>
</feature>
<accession>A0AAD3DHB4</accession>